<dbReference type="STRING" id="225992.B5M06_11370"/>
<keyword evidence="1" id="KW-0663">Pyridoxal phosphate</keyword>
<dbReference type="RefSeq" id="WP_058879804.1">
    <property type="nucleotide sequence ID" value="NZ_LPXH01000025.1"/>
</dbReference>
<reference evidence="3 4" key="1">
    <citation type="submission" date="2015-12" db="EMBL/GenBank/DDBJ databases">
        <title>Complete genome sequence of a multi-drug resistant strain Acidovorax sp. 12322-1.</title>
        <authorList>
            <person name="Ming D."/>
            <person name="Wang M."/>
            <person name="Hu S."/>
            <person name="Zhou Y."/>
            <person name="Jiang T."/>
        </authorList>
    </citation>
    <scope>NUCLEOTIDE SEQUENCE [LARGE SCALE GENOMIC DNA]</scope>
    <source>
        <strain evidence="3 4">12322-1</strain>
    </source>
</reference>
<comment type="caution">
    <text evidence="3">The sequence shown here is derived from an EMBL/GenBank/DDBJ whole genome shotgun (WGS) entry which is preliminary data.</text>
</comment>
<dbReference type="PANTHER" id="PTHR43586:SF24">
    <property type="entry name" value="BLR4730 PROTEIN"/>
    <property type="match status" value="1"/>
</dbReference>
<gene>
    <name evidence="3" type="ORF">AS359_09965</name>
</gene>
<accession>A0A0W7Z0X2</accession>
<dbReference type="InterPro" id="IPR015422">
    <property type="entry name" value="PyrdxlP-dep_Trfase_small"/>
</dbReference>
<evidence type="ECO:0000259" key="2">
    <source>
        <dbReference type="Pfam" id="PF00266"/>
    </source>
</evidence>
<keyword evidence="4" id="KW-1185">Reference proteome</keyword>
<dbReference type="Gene3D" id="3.90.1150.10">
    <property type="entry name" value="Aspartate Aminotransferase, domain 1"/>
    <property type="match status" value="1"/>
</dbReference>
<feature type="domain" description="Aminotransferase class V" evidence="2">
    <location>
        <begin position="4"/>
        <end position="354"/>
    </location>
</feature>
<organism evidence="3 4">
    <name type="scientific">Comamonas kerstersii</name>
    <dbReference type="NCBI Taxonomy" id="225992"/>
    <lineage>
        <taxon>Bacteria</taxon>
        <taxon>Pseudomonadati</taxon>
        <taxon>Pseudomonadota</taxon>
        <taxon>Betaproteobacteria</taxon>
        <taxon>Burkholderiales</taxon>
        <taxon>Comamonadaceae</taxon>
        <taxon>Comamonas</taxon>
    </lineage>
</organism>
<sequence>MHYLNHAACGLMSDATRNTMHAYMCQEQQMGSYLAAKQVHKVIASVYQKIAQAIHARPEDIALTQGNSDGWGRIISSMDWRQGGRILVARNEWGGNLGVLMQLRAQYGVRIEEMPCNADGLVDIDALDRLLQTPTSLVVLTWFSSNSPLIQPAQTIGALCAQYRTPLLIDAAQAMGQWHIDVQALQCTALTAPGRKWLRGPRGTGFAYVHPDFLPSLHPLGADHFSRPWQTDSTWVHRTDAKKLELSESSIALRLGLSQAFDEWNAAGAAKVQEQIQERATWLRERLQTLPAVKVHIPQREHLSGIVTLECVSHSHEHIHTSLQRQGIEAALCPAAFTPWDMQARQLHSVLRFSPSYDTSWDSMAFCVDALQRALQP</sequence>
<dbReference type="InterPro" id="IPR000192">
    <property type="entry name" value="Aminotrans_V_dom"/>
</dbReference>
<dbReference type="EMBL" id="LPXH01000025">
    <property type="protein sequence ID" value="KUF41110.1"/>
    <property type="molecule type" value="Genomic_DNA"/>
</dbReference>
<dbReference type="Proteomes" id="UP000053300">
    <property type="component" value="Unassembled WGS sequence"/>
</dbReference>
<dbReference type="Gene3D" id="3.40.640.10">
    <property type="entry name" value="Type I PLP-dependent aspartate aminotransferase-like (Major domain)"/>
    <property type="match status" value="1"/>
</dbReference>
<name>A0A0W7Z0X2_9BURK</name>
<evidence type="ECO:0000313" key="3">
    <source>
        <dbReference type="EMBL" id="KUF41110.1"/>
    </source>
</evidence>
<dbReference type="PANTHER" id="PTHR43586">
    <property type="entry name" value="CYSTEINE DESULFURASE"/>
    <property type="match status" value="1"/>
</dbReference>
<protein>
    <recommendedName>
        <fullName evidence="2">Aminotransferase class V domain-containing protein</fullName>
    </recommendedName>
</protein>
<dbReference type="InterPro" id="IPR015424">
    <property type="entry name" value="PyrdxlP-dep_Trfase"/>
</dbReference>
<evidence type="ECO:0000256" key="1">
    <source>
        <dbReference type="ARBA" id="ARBA00022898"/>
    </source>
</evidence>
<dbReference type="AlphaFoldDB" id="A0A0W7Z0X2"/>
<dbReference type="SUPFAM" id="SSF53383">
    <property type="entry name" value="PLP-dependent transferases"/>
    <property type="match status" value="1"/>
</dbReference>
<proteinExistence type="predicted"/>
<dbReference type="Pfam" id="PF00266">
    <property type="entry name" value="Aminotran_5"/>
    <property type="match status" value="1"/>
</dbReference>
<dbReference type="InterPro" id="IPR015421">
    <property type="entry name" value="PyrdxlP-dep_Trfase_major"/>
</dbReference>
<evidence type="ECO:0000313" key="4">
    <source>
        <dbReference type="Proteomes" id="UP000053300"/>
    </source>
</evidence>